<reference evidence="1 2" key="1">
    <citation type="submission" date="2021-07" db="EMBL/GenBank/DDBJ databases">
        <authorList>
            <person name="So Y."/>
        </authorList>
    </citation>
    <scope>NUCLEOTIDE SEQUENCE [LARGE SCALE GENOMIC DNA]</scope>
    <source>
        <strain evidence="1 2">HJA6</strain>
    </source>
</reference>
<dbReference type="RefSeq" id="WP_219760759.1">
    <property type="nucleotide sequence ID" value="NZ_JAHYBZ010000001.1"/>
</dbReference>
<comment type="caution">
    <text evidence="1">The sequence shown here is derived from an EMBL/GenBank/DDBJ whole genome shotgun (WGS) entry which is preliminary data.</text>
</comment>
<organism evidence="1 2">
    <name type="scientific">Roseomonas alba</name>
    <dbReference type="NCBI Taxonomy" id="2846776"/>
    <lineage>
        <taxon>Bacteria</taxon>
        <taxon>Pseudomonadati</taxon>
        <taxon>Pseudomonadota</taxon>
        <taxon>Alphaproteobacteria</taxon>
        <taxon>Acetobacterales</taxon>
        <taxon>Roseomonadaceae</taxon>
        <taxon>Roseomonas</taxon>
    </lineage>
</organism>
<keyword evidence="2" id="KW-1185">Reference proteome</keyword>
<sequence>MHIANAFGGVAIVNNIALIRPKRIGADLFELEIVPPPGGSLDEHAMVTMREVTCHGSEVVRMCHVAPHLFGGSAPDLLRRLEKNQ</sequence>
<name>A0ABS7A281_9PROT</name>
<accession>A0ABS7A281</accession>
<proteinExistence type="predicted"/>
<evidence type="ECO:0000313" key="1">
    <source>
        <dbReference type="EMBL" id="MBW6396378.1"/>
    </source>
</evidence>
<dbReference type="EMBL" id="JAHYBZ010000001">
    <property type="protein sequence ID" value="MBW6396378.1"/>
    <property type="molecule type" value="Genomic_DNA"/>
</dbReference>
<gene>
    <name evidence="1" type="ORF">KPL78_00900</name>
</gene>
<evidence type="ECO:0000313" key="2">
    <source>
        <dbReference type="Proteomes" id="UP001196565"/>
    </source>
</evidence>
<protein>
    <submittedName>
        <fullName evidence="1">Uncharacterized protein</fullName>
    </submittedName>
</protein>
<dbReference type="Proteomes" id="UP001196565">
    <property type="component" value="Unassembled WGS sequence"/>
</dbReference>